<gene>
    <name evidence="2" type="ORF">OCBIM_22039599mg</name>
</gene>
<feature type="transmembrane region" description="Helical" evidence="1">
    <location>
        <begin position="41"/>
        <end position="64"/>
    </location>
</feature>
<accession>A0A0L8I207</accession>
<keyword evidence="1" id="KW-0812">Transmembrane</keyword>
<name>A0A0L8I207_OCTBM</name>
<reference evidence="2" key="1">
    <citation type="submission" date="2015-07" db="EMBL/GenBank/DDBJ databases">
        <title>MeaNS - Measles Nucleotide Surveillance Program.</title>
        <authorList>
            <person name="Tran T."/>
            <person name="Druce J."/>
        </authorList>
    </citation>
    <scope>NUCLEOTIDE SEQUENCE</scope>
    <source>
        <strain evidence="2">UCB-OBI-ISO-001</strain>
        <tissue evidence="2">Gonad</tissue>
    </source>
</reference>
<proteinExistence type="predicted"/>
<keyword evidence="1" id="KW-0472">Membrane</keyword>
<feature type="transmembrane region" description="Helical" evidence="1">
    <location>
        <begin position="14"/>
        <end position="35"/>
    </location>
</feature>
<dbReference type="AlphaFoldDB" id="A0A0L8I207"/>
<organism evidence="2">
    <name type="scientific">Octopus bimaculoides</name>
    <name type="common">California two-spotted octopus</name>
    <dbReference type="NCBI Taxonomy" id="37653"/>
    <lineage>
        <taxon>Eukaryota</taxon>
        <taxon>Metazoa</taxon>
        <taxon>Spiralia</taxon>
        <taxon>Lophotrochozoa</taxon>
        <taxon>Mollusca</taxon>
        <taxon>Cephalopoda</taxon>
        <taxon>Coleoidea</taxon>
        <taxon>Octopodiformes</taxon>
        <taxon>Octopoda</taxon>
        <taxon>Incirrata</taxon>
        <taxon>Octopodidae</taxon>
        <taxon>Octopus</taxon>
    </lineage>
</organism>
<dbReference type="EMBL" id="KQ416808">
    <property type="protein sequence ID" value="KOF95105.1"/>
    <property type="molecule type" value="Genomic_DNA"/>
</dbReference>
<protein>
    <submittedName>
        <fullName evidence="2">Uncharacterized protein</fullName>
    </submittedName>
</protein>
<evidence type="ECO:0000256" key="1">
    <source>
        <dbReference type="SAM" id="Phobius"/>
    </source>
</evidence>
<evidence type="ECO:0000313" key="2">
    <source>
        <dbReference type="EMBL" id="KOF95105.1"/>
    </source>
</evidence>
<sequence>MEGHSRELISQKMLSYIIILHLMSITTRFVFHISFRILDLLFHSCMIGILFCKSKCFFFSLQYLRQ</sequence>
<keyword evidence="1" id="KW-1133">Transmembrane helix</keyword>